<sequence length="355" mass="36345">MVITVLLLIVGLALLIGGGELLVRGAVRLADRLGVSPLIVSIVIIGFGTSAPELAASIEASRIGSPGIAWGNVIGSNLANSLLILGATATVGRLAVTRAPLWRDGGLVLVATLMLWILASDGNIGRGWGIAMVALLISYLTYAVIQEKRASGATAAGDAGIAHAGSRGVGEGPAEALDDVTDDAREIAIEPETTGLAALYYNYPMASAIIILLVGLGMILTGGSLLVEQAVAIAGAFGLSETLIGITVIAMGTSAPELVTSLVAAWRNQGEIAVGNVMGSNIYNILGIGGTVAILSPKGFPDALITPDLPILMMSAILMILCAATHYSIFRREGMLLLLCYFGYIGWKVVTIAGA</sequence>
<dbReference type="EMBL" id="CP136594">
    <property type="protein sequence ID" value="WOE74735.1"/>
    <property type="molecule type" value="Genomic_DNA"/>
</dbReference>
<keyword evidence="2 5" id="KW-0812">Transmembrane</keyword>
<protein>
    <submittedName>
        <fullName evidence="7">Calcium/sodium antiporter</fullName>
    </submittedName>
</protein>
<feature type="transmembrane region" description="Helical" evidence="5">
    <location>
        <begin position="231"/>
        <end position="252"/>
    </location>
</feature>
<dbReference type="PANTHER" id="PTHR10846:SF8">
    <property type="entry name" value="INNER MEMBRANE PROTEIN YRBG"/>
    <property type="match status" value="1"/>
</dbReference>
<dbReference type="GO" id="GO:0008273">
    <property type="term" value="F:calcium, potassium:sodium antiporter activity"/>
    <property type="evidence" value="ECO:0007669"/>
    <property type="project" value="TreeGrafter"/>
</dbReference>
<reference evidence="7 8" key="1">
    <citation type="submission" date="2023-10" db="EMBL/GenBank/DDBJ databases">
        <title>Complete genome sequence of a Sphingomonadaceae bacterium.</title>
        <authorList>
            <person name="Yan C."/>
        </authorList>
    </citation>
    <scope>NUCLEOTIDE SEQUENCE [LARGE SCALE GENOMIC DNA]</scope>
    <source>
        <strain evidence="7 8">SCSIO 66989</strain>
    </source>
</reference>
<accession>A0AA97I1H0</accession>
<evidence type="ECO:0000313" key="7">
    <source>
        <dbReference type="EMBL" id="WOE74735.1"/>
    </source>
</evidence>
<evidence type="ECO:0000259" key="6">
    <source>
        <dbReference type="Pfam" id="PF01699"/>
    </source>
</evidence>
<evidence type="ECO:0000256" key="3">
    <source>
        <dbReference type="ARBA" id="ARBA00022989"/>
    </source>
</evidence>
<name>A0AA97I1H0_9SPHN</name>
<dbReference type="RefSeq" id="WP_317081028.1">
    <property type="nucleotide sequence ID" value="NZ_CP136594.1"/>
</dbReference>
<feature type="transmembrane region" description="Helical" evidence="5">
    <location>
        <begin position="68"/>
        <end position="89"/>
    </location>
</feature>
<dbReference type="AlphaFoldDB" id="A0AA97I1H0"/>
<keyword evidence="4 5" id="KW-0472">Membrane</keyword>
<dbReference type="InterPro" id="IPR044880">
    <property type="entry name" value="NCX_ion-bd_dom_sf"/>
</dbReference>
<dbReference type="NCBIfam" id="TIGR00367">
    <property type="entry name" value="calcium/sodium antiporter"/>
    <property type="match status" value="1"/>
</dbReference>
<feature type="domain" description="Sodium/calcium exchanger membrane region" evidence="6">
    <location>
        <begin position="208"/>
        <end position="348"/>
    </location>
</feature>
<dbReference type="InterPro" id="IPR004481">
    <property type="entry name" value="K/Na/Ca-exchanger"/>
</dbReference>
<dbReference type="KEGG" id="acoa:RB602_12915"/>
<dbReference type="GO" id="GO:0006874">
    <property type="term" value="P:intracellular calcium ion homeostasis"/>
    <property type="evidence" value="ECO:0007669"/>
    <property type="project" value="TreeGrafter"/>
</dbReference>
<dbReference type="Gene3D" id="6.10.280.80">
    <property type="entry name" value="NCX, peripheral helical region"/>
    <property type="match status" value="1"/>
</dbReference>
<feature type="transmembrane region" description="Helical" evidence="5">
    <location>
        <begin position="35"/>
        <end position="56"/>
    </location>
</feature>
<gene>
    <name evidence="7" type="ORF">RB602_12915</name>
</gene>
<feature type="domain" description="Sodium/calcium exchanger membrane region" evidence="6">
    <location>
        <begin position="5"/>
        <end position="143"/>
    </location>
</feature>
<dbReference type="GO" id="GO:0005886">
    <property type="term" value="C:plasma membrane"/>
    <property type="evidence" value="ECO:0007669"/>
    <property type="project" value="TreeGrafter"/>
</dbReference>
<evidence type="ECO:0000313" key="8">
    <source>
        <dbReference type="Proteomes" id="UP001302429"/>
    </source>
</evidence>
<evidence type="ECO:0000256" key="1">
    <source>
        <dbReference type="ARBA" id="ARBA00004141"/>
    </source>
</evidence>
<dbReference type="Pfam" id="PF01699">
    <property type="entry name" value="Na_Ca_ex"/>
    <property type="match status" value="2"/>
</dbReference>
<feature type="transmembrane region" description="Helical" evidence="5">
    <location>
        <begin position="336"/>
        <end position="354"/>
    </location>
</feature>
<comment type="subcellular location">
    <subcellularLocation>
        <location evidence="1">Membrane</location>
        <topology evidence="1">Multi-pass membrane protein</topology>
    </subcellularLocation>
</comment>
<feature type="transmembrane region" description="Helical" evidence="5">
    <location>
        <begin position="200"/>
        <end position="219"/>
    </location>
</feature>
<feature type="transmembrane region" description="Helical" evidence="5">
    <location>
        <begin position="309"/>
        <end position="329"/>
    </location>
</feature>
<evidence type="ECO:0000256" key="2">
    <source>
        <dbReference type="ARBA" id="ARBA00022692"/>
    </source>
</evidence>
<dbReference type="Gene3D" id="1.20.1420.30">
    <property type="entry name" value="NCX, central ion-binding region"/>
    <property type="match status" value="2"/>
</dbReference>
<proteinExistence type="predicted"/>
<keyword evidence="8" id="KW-1185">Reference proteome</keyword>
<dbReference type="PANTHER" id="PTHR10846">
    <property type="entry name" value="SODIUM/POTASSIUM/CALCIUM EXCHANGER"/>
    <property type="match status" value="1"/>
</dbReference>
<evidence type="ECO:0000256" key="5">
    <source>
        <dbReference type="SAM" id="Phobius"/>
    </source>
</evidence>
<dbReference type="Proteomes" id="UP001302429">
    <property type="component" value="Chromosome"/>
</dbReference>
<feature type="transmembrane region" description="Helical" evidence="5">
    <location>
        <begin position="126"/>
        <end position="145"/>
    </location>
</feature>
<evidence type="ECO:0000256" key="4">
    <source>
        <dbReference type="ARBA" id="ARBA00023136"/>
    </source>
</evidence>
<dbReference type="InterPro" id="IPR004837">
    <property type="entry name" value="NaCa_Exmemb"/>
</dbReference>
<feature type="transmembrane region" description="Helical" evidence="5">
    <location>
        <begin position="101"/>
        <end position="119"/>
    </location>
</feature>
<dbReference type="GO" id="GO:0005262">
    <property type="term" value="F:calcium channel activity"/>
    <property type="evidence" value="ECO:0007669"/>
    <property type="project" value="TreeGrafter"/>
</dbReference>
<organism evidence="7 8">
    <name type="scientific">Alterisphingorhabdus coralli</name>
    <dbReference type="NCBI Taxonomy" id="3071408"/>
    <lineage>
        <taxon>Bacteria</taxon>
        <taxon>Pseudomonadati</taxon>
        <taxon>Pseudomonadota</taxon>
        <taxon>Alphaproteobacteria</taxon>
        <taxon>Sphingomonadales</taxon>
        <taxon>Sphingomonadaceae</taxon>
        <taxon>Alterisphingorhabdus (ex Yan et al. 2024)</taxon>
    </lineage>
</organism>
<keyword evidence="3 5" id="KW-1133">Transmembrane helix</keyword>